<keyword evidence="2" id="KW-0472">Membrane</keyword>
<dbReference type="InterPro" id="IPR029062">
    <property type="entry name" value="Class_I_gatase-like"/>
</dbReference>
<evidence type="ECO:0000259" key="3">
    <source>
        <dbReference type="PROSITE" id="PS50234"/>
    </source>
</evidence>
<dbReference type="PANTHER" id="PTHR37947">
    <property type="entry name" value="BLL2462 PROTEIN"/>
    <property type="match status" value="1"/>
</dbReference>
<feature type="compositionally biased region" description="Basic and acidic residues" evidence="1">
    <location>
        <begin position="880"/>
        <end position="931"/>
    </location>
</feature>
<accession>A0A366XP54</accession>
<feature type="transmembrane region" description="Helical" evidence="2">
    <location>
        <begin position="6"/>
        <end position="25"/>
    </location>
</feature>
<dbReference type="SUPFAM" id="SSF53300">
    <property type="entry name" value="vWA-like"/>
    <property type="match status" value="2"/>
</dbReference>
<dbReference type="InterPro" id="IPR002035">
    <property type="entry name" value="VWF_A"/>
</dbReference>
<dbReference type="Gene3D" id="3.40.50.880">
    <property type="match status" value="1"/>
</dbReference>
<comment type="caution">
    <text evidence="4">The sequence shown here is derived from an EMBL/GenBank/DDBJ whole genome shotgun (WGS) entry which is preliminary data.</text>
</comment>
<dbReference type="AlphaFoldDB" id="A0A366XP54"/>
<organism evidence="4 5">
    <name type="scientific">Bacillus taeanensis</name>
    <dbReference type="NCBI Taxonomy" id="273032"/>
    <lineage>
        <taxon>Bacteria</taxon>
        <taxon>Bacillati</taxon>
        <taxon>Bacillota</taxon>
        <taxon>Bacilli</taxon>
        <taxon>Bacillales</taxon>
        <taxon>Bacillaceae</taxon>
        <taxon>Bacillus</taxon>
    </lineage>
</organism>
<feature type="region of interest" description="Disordered" evidence="1">
    <location>
        <begin position="853"/>
        <end position="941"/>
    </location>
</feature>
<evidence type="ECO:0000256" key="2">
    <source>
        <dbReference type="SAM" id="Phobius"/>
    </source>
</evidence>
<keyword evidence="5" id="KW-1185">Reference proteome</keyword>
<evidence type="ECO:0000313" key="5">
    <source>
        <dbReference type="Proteomes" id="UP000253314"/>
    </source>
</evidence>
<dbReference type="CDD" id="cd00198">
    <property type="entry name" value="vWFA"/>
    <property type="match status" value="1"/>
</dbReference>
<dbReference type="OrthoDB" id="9781333at2"/>
<feature type="transmembrane region" description="Helical" evidence="2">
    <location>
        <begin position="37"/>
        <end position="61"/>
    </location>
</feature>
<reference evidence="4 5" key="1">
    <citation type="submission" date="2018-07" db="EMBL/GenBank/DDBJ databases">
        <title>Lottiidibacillus patelloidae gen. nov., sp. nov., isolated from the intestinal tract of a marine limpet and the reclassification of B. taeanensis BH030017T, B. algicola KMM 3737T and B. hwajinpoensis SW-72T as genus Lottiidibacillus.</title>
        <authorList>
            <person name="Liu R."/>
            <person name="Huang Z."/>
        </authorList>
    </citation>
    <scope>NUCLEOTIDE SEQUENCE [LARGE SCALE GENOMIC DNA]</scope>
    <source>
        <strain evidence="4 5">BH030017</strain>
    </source>
</reference>
<dbReference type="Pfam" id="PF00092">
    <property type="entry name" value="VWA"/>
    <property type="match status" value="1"/>
</dbReference>
<sequence length="941" mass="105048">MGLEVANPLWLFAFIPALFVLILYWKEQKTARKSKKLTILVLRSLVFTFLILALSGLHVLWSVKDVSTVFVADTSYSMNGQEEEVRSFINKAVTGKDESDKAAVIAAGDEAIVERPLTKRELSIQEFQTEISSHYTNLASGLQLSSSLFSAEDRGRVVLLSDGNENIGDAKKQASYLKEQGYTVDVVPFSPLKSADVSLEALHVPRTMYTGENAKLTIEMMSNIESNSRLILYEDHEAILNEEIKITKGKNSFTFPHLVTNSGFHTYKAEIVSKQDTVIENNVSYAFSDSRGLPSILIVEGNEGAAENLKRALDASFANTDVISPELLPSELSAYLNYNAIVFSNVSAPDVTETQMLLIEEAVKNFGVGFIMTGGNESYGLGGYFKTPIERLLPVHMDVKGKKELPSLGLMIVLDRSGSMAGHKIELAREAAARSVDLLREKDTLGVIAFDSEPWQIVETGPIKEKQKAIDQIRSITEGGGTDIFPSLSMAYDQLSDLTLKRKHIILLTDGQSSTAPNYQGMIQQGKENGITLSTVAVGQGADVALLEELSGLGGGRFYNVHDASTIPTIFSRETALITRTYIEDDPFIPSLVNGYEWDRLFTNGVPQLNAYIAASSKGRAQQIFVSHKEDPVLVRWQYGLGKTIAWTSDLNEWAGSWPAWENWSPLWNEMVSWTFPQYNKQQYDVKETMNGNTMTVEISAVDSSAGEVEAGLLNSEGKPLDFFLHMKAPGEYEGTFTANEPGAYYLQLSEKEGENITGTFKTGVVVPYSEEYKFQEQNMKLLEEIASAGGGKVIENPEEAFSKDLPKHYEKQDIFYLLLVFALLLFLLDVAARRFELSFAFLTKMKRTVEKQNEEKKNVIQNKSSQLERLKKAAGSHTESVKKTPTEYAFKREKSEIEAPERKEQKKEGSKQKDITKKTQTQEERNERMNRLLNAKNRRK</sequence>
<dbReference type="InterPro" id="IPR036465">
    <property type="entry name" value="vWFA_dom_sf"/>
</dbReference>
<proteinExistence type="predicted"/>
<dbReference type="SMART" id="SM00327">
    <property type="entry name" value="VWA"/>
    <property type="match status" value="2"/>
</dbReference>
<dbReference type="EMBL" id="QOCW01000031">
    <property type="protein sequence ID" value="RBW67687.1"/>
    <property type="molecule type" value="Genomic_DNA"/>
</dbReference>
<dbReference type="SUPFAM" id="SSF52317">
    <property type="entry name" value="Class I glutamine amidotransferase-like"/>
    <property type="match status" value="1"/>
</dbReference>
<feature type="transmembrane region" description="Helical" evidence="2">
    <location>
        <begin position="815"/>
        <end position="833"/>
    </location>
</feature>
<protein>
    <recommendedName>
        <fullName evidence="3">VWFA domain-containing protein</fullName>
    </recommendedName>
</protein>
<name>A0A366XP54_9BACI</name>
<feature type="domain" description="VWFA" evidence="3">
    <location>
        <begin position="409"/>
        <end position="574"/>
    </location>
</feature>
<evidence type="ECO:0000313" key="4">
    <source>
        <dbReference type="EMBL" id="RBW67687.1"/>
    </source>
</evidence>
<keyword evidence="2" id="KW-0812">Transmembrane</keyword>
<dbReference type="PANTHER" id="PTHR37947:SF2">
    <property type="entry name" value="VON WILLEBRAND FACTOR TYPE A"/>
    <property type="match status" value="1"/>
</dbReference>
<evidence type="ECO:0000256" key="1">
    <source>
        <dbReference type="SAM" id="MobiDB-lite"/>
    </source>
</evidence>
<dbReference type="Pfam" id="PF13519">
    <property type="entry name" value="VWA_2"/>
    <property type="match status" value="1"/>
</dbReference>
<dbReference type="Gene3D" id="3.40.50.410">
    <property type="entry name" value="von Willebrand factor, type A domain"/>
    <property type="match status" value="2"/>
</dbReference>
<keyword evidence="2" id="KW-1133">Transmembrane helix</keyword>
<dbReference type="PROSITE" id="PS50234">
    <property type="entry name" value="VWFA"/>
    <property type="match status" value="1"/>
</dbReference>
<dbReference type="Proteomes" id="UP000253314">
    <property type="component" value="Unassembled WGS sequence"/>
</dbReference>
<gene>
    <name evidence="4" type="ORF">DS031_20660</name>
</gene>
<dbReference type="RefSeq" id="WP_113808091.1">
    <property type="nucleotide sequence ID" value="NZ_QOCW01000031.1"/>
</dbReference>